<evidence type="ECO:0000313" key="1">
    <source>
        <dbReference type="EMBL" id="GFT76979.1"/>
    </source>
</evidence>
<keyword evidence="2" id="KW-1185">Reference proteome</keyword>
<reference evidence="1" key="1">
    <citation type="submission" date="2020-08" db="EMBL/GenBank/DDBJ databases">
        <title>Multicomponent nature underlies the extraordinary mechanical properties of spider dragline silk.</title>
        <authorList>
            <person name="Kono N."/>
            <person name="Nakamura H."/>
            <person name="Mori M."/>
            <person name="Yoshida Y."/>
            <person name="Ohtoshi R."/>
            <person name="Malay A.D."/>
            <person name="Moran D.A.P."/>
            <person name="Tomita M."/>
            <person name="Numata K."/>
            <person name="Arakawa K."/>
        </authorList>
    </citation>
    <scope>NUCLEOTIDE SEQUENCE</scope>
</reference>
<name>A0A8X6PLC7_NEPPI</name>
<dbReference type="EMBL" id="BMAW01022256">
    <property type="protein sequence ID" value="GFT76979.1"/>
    <property type="molecule type" value="Genomic_DNA"/>
</dbReference>
<proteinExistence type="predicted"/>
<comment type="caution">
    <text evidence="1">The sequence shown here is derived from an EMBL/GenBank/DDBJ whole genome shotgun (WGS) entry which is preliminary data.</text>
</comment>
<gene>
    <name evidence="1" type="ORF">NPIL_574781</name>
</gene>
<protein>
    <submittedName>
        <fullName evidence="1">Uncharacterized protein</fullName>
    </submittedName>
</protein>
<dbReference type="OrthoDB" id="6436761at2759"/>
<evidence type="ECO:0000313" key="2">
    <source>
        <dbReference type="Proteomes" id="UP000887013"/>
    </source>
</evidence>
<sequence>MDLEGRFVFVDFVEWKTTKGMWWHSFNINKMQFGIKFLKKIDLLKFKLQISEALVASPSANRSIIDKEDAIDLFCLPVKRSKYYKSTCEKTMP</sequence>
<organism evidence="1 2">
    <name type="scientific">Nephila pilipes</name>
    <name type="common">Giant wood spider</name>
    <name type="synonym">Nephila maculata</name>
    <dbReference type="NCBI Taxonomy" id="299642"/>
    <lineage>
        <taxon>Eukaryota</taxon>
        <taxon>Metazoa</taxon>
        <taxon>Ecdysozoa</taxon>
        <taxon>Arthropoda</taxon>
        <taxon>Chelicerata</taxon>
        <taxon>Arachnida</taxon>
        <taxon>Araneae</taxon>
        <taxon>Araneomorphae</taxon>
        <taxon>Entelegynae</taxon>
        <taxon>Araneoidea</taxon>
        <taxon>Nephilidae</taxon>
        <taxon>Nephila</taxon>
    </lineage>
</organism>
<accession>A0A8X6PLC7</accession>
<dbReference type="Proteomes" id="UP000887013">
    <property type="component" value="Unassembled WGS sequence"/>
</dbReference>
<dbReference type="AlphaFoldDB" id="A0A8X6PLC7"/>